<dbReference type="EMBL" id="JABSOD010000010">
    <property type="protein sequence ID" value="NRQ43163.1"/>
    <property type="molecule type" value="Genomic_DNA"/>
</dbReference>
<dbReference type="InterPro" id="IPR014914">
    <property type="entry name" value="RES_dom"/>
</dbReference>
<reference evidence="2 3" key="1">
    <citation type="submission" date="2020-06" db="EMBL/GenBank/DDBJ databases">
        <title>Rheinheimera sp. nov., a marine bacterium isolated from coastal.</title>
        <authorList>
            <person name="Yu Q."/>
            <person name="Qi Y."/>
            <person name="Pu J."/>
        </authorList>
    </citation>
    <scope>NUCLEOTIDE SEQUENCE [LARGE SCALE GENOMIC DNA]</scope>
    <source>
        <strain evidence="2 3">YQF-2</strain>
    </source>
</reference>
<accession>A0A7Y5ARF8</accession>
<organism evidence="2 3">
    <name type="scientific">Rheinheimera lutimaris</name>
    <dbReference type="NCBI Taxonomy" id="2740584"/>
    <lineage>
        <taxon>Bacteria</taxon>
        <taxon>Pseudomonadati</taxon>
        <taxon>Pseudomonadota</taxon>
        <taxon>Gammaproteobacteria</taxon>
        <taxon>Chromatiales</taxon>
        <taxon>Chromatiaceae</taxon>
        <taxon>Rheinheimera</taxon>
    </lineage>
</organism>
<feature type="domain" description="RES" evidence="1">
    <location>
        <begin position="173"/>
        <end position="324"/>
    </location>
</feature>
<sequence>MVMLCCPECFDDRTIRIEWEHSGNTGCCYFCGATDQNLIHPEALKSKFEILSDAYFPDDSGKLLVEWFKSDWGLFSNPRMDIANASRLLAEILDDGDIVRRRFAPIKSLTSFSSVQGWYQLKEELKHTNRFFLSSQFDFNTIKKLISLLEIEVDNLSRDWFRSRIQIDTAPFPPEQMLAPPAKLASHGRANPAGIPYLYIASDEETAASELRPHTGDLMTIAKLSIPSQLKLVDLRDPRKTISPFELEDISELRNAVEVLVKLGEELTRPVLRHSAAYDYVPSQFLCEFIKNCGFDGVCYRSSVGNGFNVALFKPDCAAVTQLSSFVTHRVVVEMTAVH</sequence>
<evidence type="ECO:0000313" key="2">
    <source>
        <dbReference type="EMBL" id="NRQ43163.1"/>
    </source>
</evidence>
<evidence type="ECO:0000313" key="3">
    <source>
        <dbReference type="Proteomes" id="UP000523161"/>
    </source>
</evidence>
<dbReference type="Pfam" id="PF08808">
    <property type="entry name" value="RES"/>
    <property type="match status" value="1"/>
</dbReference>
<evidence type="ECO:0000259" key="1">
    <source>
        <dbReference type="SMART" id="SM00953"/>
    </source>
</evidence>
<dbReference type="Proteomes" id="UP000523161">
    <property type="component" value="Unassembled WGS sequence"/>
</dbReference>
<dbReference type="AlphaFoldDB" id="A0A7Y5ARF8"/>
<comment type="caution">
    <text evidence="2">The sequence shown here is derived from an EMBL/GenBank/DDBJ whole genome shotgun (WGS) entry which is preliminary data.</text>
</comment>
<name>A0A7Y5ARF8_9GAMM</name>
<dbReference type="SMART" id="SM00953">
    <property type="entry name" value="RES"/>
    <property type="match status" value="1"/>
</dbReference>
<gene>
    <name evidence="2" type="ORF">HRH59_11475</name>
</gene>
<proteinExistence type="predicted"/>
<protein>
    <submittedName>
        <fullName evidence="2">RES family NAD+ phosphorylase</fullName>
    </submittedName>
</protein>
<keyword evidence="3" id="KW-1185">Reference proteome</keyword>